<evidence type="ECO:0000313" key="9">
    <source>
        <dbReference type="EMBL" id="MQL83738.1"/>
    </source>
</evidence>
<dbReference type="EC" id="4.1.2.25" evidence="4"/>
<comment type="catalytic activity">
    <reaction evidence="1">
        <text>7,8-dihydroneopterin = 6-hydroxymethyl-7,8-dihydropterin + glycolaldehyde</text>
        <dbReference type="Rhea" id="RHEA:10540"/>
        <dbReference type="ChEBI" id="CHEBI:17001"/>
        <dbReference type="ChEBI" id="CHEBI:17071"/>
        <dbReference type="ChEBI" id="CHEBI:44841"/>
        <dbReference type="EC" id="4.1.2.25"/>
    </reaction>
</comment>
<keyword evidence="10" id="KW-1185">Reference proteome</keyword>
<dbReference type="InterPro" id="IPR006156">
    <property type="entry name" value="Dihydroneopterin_aldolase"/>
</dbReference>
<gene>
    <name evidence="9" type="ORF">Taro_016233</name>
</gene>
<dbReference type="InterPro" id="IPR006157">
    <property type="entry name" value="FolB_dom"/>
</dbReference>
<dbReference type="GO" id="GO:0004150">
    <property type="term" value="F:dihydroneopterin aldolase activity"/>
    <property type="evidence" value="ECO:0007669"/>
    <property type="project" value="UniProtKB-EC"/>
</dbReference>
<sequence length="64" mass="7261">MGEQVLPIGDKLVLRGLRFHGVHPKENKLGQKFVVDVDAWLDLHKAGQTDNLVDTISYTKIYRS</sequence>
<dbReference type="Gene3D" id="3.30.1130.10">
    <property type="match status" value="1"/>
</dbReference>
<keyword evidence="6" id="KW-0456">Lyase</keyword>
<dbReference type="OrthoDB" id="1863886at2759"/>
<dbReference type="GO" id="GO:0046656">
    <property type="term" value="P:folic acid biosynthetic process"/>
    <property type="evidence" value="ECO:0007669"/>
    <property type="project" value="UniProtKB-KW"/>
</dbReference>
<dbReference type="Pfam" id="PF02152">
    <property type="entry name" value="FolB"/>
    <property type="match status" value="1"/>
</dbReference>
<dbReference type="AlphaFoldDB" id="A0A843UJQ7"/>
<protein>
    <recommendedName>
        <fullName evidence="4">dihydroneopterin aldolase</fullName>
        <ecNumber evidence="4">4.1.2.25</ecNumber>
    </recommendedName>
    <alternativeName>
        <fullName evidence="7">7,8-dihydroneopterin aldolase</fullName>
    </alternativeName>
</protein>
<comment type="similarity">
    <text evidence="3">Belongs to the DHNA family.</text>
</comment>
<comment type="caution">
    <text evidence="9">The sequence shown here is derived from an EMBL/GenBank/DDBJ whole genome shotgun (WGS) entry which is preliminary data.</text>
</comment>
<comment type="pathway">
    <text evidence="2">Cofactor biosynthesis; tetrahydrofolate biosynthesis; 2-amino-4-hydroxy-6-hydroxymethyl-7,8-dihydropteridine diphosphate from 7,8-dihydroneopterin triphosphate: step 3/4.</text>
</comment>
<evidence type="ECO:0000256" key="7">
    <source>
        <dbReference type="ARBA" id="ARBA00032903"/>
    </source>
</evidence>
<dbReference type="Proteomes" id="UP000652761">
    <property type="component" value="Unassembled WGS sequence"/>
</dbReference>
<keyword evidence="5" id="KW-0289">Folate biosynthesis</keyword>
<dbReference type="PANTHER" id="PTHR42844:SF1">
    <property type="entry name" value="DIHYDRONEOPTERIN ALDOLASE 1-RELATED"/>
    <property type="match status" value="1"/>
</dbReference>
<reference evidence="9" key="1">
    <citation type="submission" date="2017-07" db="EMBL/GenBank/DDBJ databases">
        <title>Taro Niue Genome Assembly and Annotation.</title>
        <authorList>
            <person name="Atibalentja N."/>
            <person name="Keating K."/>
            <person name="Fields C.J."/>
        </authorList>
    </citation>
    <scope>NUCLEOTIDE SEQUENCE</scope>
    <source>
        <strain evidence="9">Niue_2</strain>
        <tissue evidence="9">Leaf</tissue>
    </source>
</reference>
<organism evidence="9 10">
    <name type="scientific">Colocasia esculenta</name>
    <name type="common">Wild taro</name>
    <name type="synonym">Arum esculentum</name>
    <dbReference type="NCBI Taxonomy" id="4460"/>
    <lineage>
        <taxon>Eukaryota</taxon>
        <taxon>Viridiplantae</taxon>
        <taxon>Streptophyta</taxon>
        <taxon>Embryophyta</taxon>
        <taxon>Tracheophyta</taxon>
        <taxon>Spermatophyta</taxon>
        <taxon>Magnoliopsida</taxon>
        <taxon>Liliopsida</taxon>
        <taxon>Araceae</taxon>
        <taxon>Aroideae</taxon>
        <taxon>Colocasieae</taxon>
        <taxon>Colocasia</taxon>
    </lineage>
</organism>
<evidence type="ECO:0000313" key="10">
    <source>
        <dbReference type="Proteomes" id="UP000652761"/>
    </source>
</evidence>
<dbReference type="PANTHER" id="PTHR42844">
    <property type="entry name" value="DIHYDRONEOPTERIN ALDOLASE 1-RELATED"/>
    <property type="match status" value="1"/>
</dbReference>
<proteinExistence type="inferred from homology"/>
<dbReference type="EMBL" id="NMUH01000715">
    <property type="protein sequence ID" value="MQL83738.1"/>
    <property type="molecule type" value="Genomic_DNA"/>
</dbReference>
<name>A0A843UJQ7_COLES</name>
<dbReference type="InterPro" id="IPR043133">
    <property type="entry name" value="GTP-CH-I_C/QueF"/>
</dbReference>
<feature type="domain" description="Dihydroneopterin aldolase/epimerase" evidence="8">
    <location>
        <begin position="19"/>
        <end position="63"/>
    </location>
</feature>
<evidence type="ECO:0000256" key="1">
    <source>
        <dbReference type="ARBA" id="ARBA00001353"/>
    </source>
</evidence>
<accession>A0A843UJQ7</accession>
<dbReference type="GO" id="GO:0005737">
    <property type="term" value="C:cytoplasm"/>
    <property type="evidence" value="ECO:0007669"/>
    <property type="project" value="TreeGrafter"/>
</dbReference>
<dbReference type="SUPFAM" id="SSF55620">
    <property type="entry name" value="Tetrahydrobiopterin biosynthesis enzymes-like"/>
    <property type="match status" value="1"/>
</dbReference>
<evidence type="ECO:0000256" key="3">
    <source>
        <dbReference type="ARBA" id="ARBA00005708"/>
    </source>
</evidence>
<evidence type="ECO:0000256" key="4">
    <source>
        <dbReference type="ARBA" id="ARBA00013043"/>
    </source>
</evidence>
<evidence type="ECO:0000259" key="8">
    <source>
        <dbReference type="Pfam" id="PF02152"/>
    </source>
</evidence>
<evidence type="ECO:0000256" key="6">
    <source>
        <dbReference type="ARBA" id="ARBA00023239"/>
    </source>
</evidence>
<evidence type="ECO:0000256" key="2">
    <source>
        <dbReference type="ARBA" id="ARBA00005013"/>
    </source>
</evidence>
<evidence type="ECO:0000256" key="5">
    <source>
        <dbReference type="ARBA" id="ARBA00022909"/>
    </source>
</evidence>